<dbReference type="InterPro" id="IPR011990">
    <property type="entry name" value="TPR-like_helical_dom_sf"/>
</dbReference>
<dbReference type="AlphaFoldDB" id="A0A1C4B9R4"/>
<protein>
    <submittedName>
        <fullName evidence="1">Starch-binding associating with outer membrane</fullName>
    </submittedName>
</protein>
<dbReference type="Pfam" id="PF12771">
    <property type="entry name" value="SusD-like_2"/>
    <property type="match status" value="1"/>
</dbReference>
<dbReference type="STRING" id="1335309.GA0116948_1033"/>
<name>A0A1C4B9R4_9BACT</name>
<evidence type="ECO:0000313" key="2">
    <source>
        <dbReference type="Proteomes" id="UP000242818"/>
    </source>
</evidence>
<dbReference type="PROSITE" id="PS51257">
    <property type="entry name" value="PROKAR_LIPOPROTEIN"/>
    <property type="match status" value="1"/>
</dbReference>
<dbReference type="Gene3D" id="1.25.40.390">
    <property type="match status" value="1"/>
</dbReference>
<dbReference type="SUPFAM" id="SSF48452">
    <property type="entry name" value="TPR-like"/>
    <property type="match status" value="1"/>
</dbReference>
<keyword evidence="2" id="KW-1185">Reference proteome</keyword>
<sequence>MRMKTILNISTFIFVVLTTSCTKGITDWNIDGKNASDVPAYTLFTTGQKALVDAYNSSSVSVAPFRVLAQEWTENTYIQEAQYNFSDYNANAGWWQRLYGTSTPNGGTTVNPGVLSNLEAAKKKFALDISDPAVMRNNRIIADILEVFTYHLLVGTYGDIPYSQAENNTIPYPKYDDAKTIWTDLLLRLDTCISGLNETANSLGAADQVYNGNTAAWKKFAATLKLKMALLLADADFATASAKALEAVNTGIFSSNDDDAVMHYDPSSVTNANPLWQGLVNSGRHDFVPSNLLVNIMSDWNDPRLALYFTKDSHGEYSGGVPGAGNGYGIFSDFSPAMQTPDYPGVLLSYVQTEFLLAEAVERGIPVGGTAASHYNNAIVASIRYWGGTEADANEYLLQPAVAYATATGNWQQKLGYQKWIANYNMNWDSWSDIRRLGHPNLDVVNPPIGAKGQLPLRFTYPANESGSNAINWQDAVNKIPGGKDVVGAKLFWMK</sequence>
<reference evidence="1 2" key="1">
    <citation type="submission" date="2016-08" db="EMBL/GenBank/DDBJ databases">
        <authorList>
            <person name="Seilhamer J.J."/>
        </authorList>
    </citation>
    <scope>NUCLEOTIDE SEQUENCE [LARGE SCALE GENOMIC DNA]</scope>
    <source>
        <strain evidence="1 2">A37T2</strain>
    </source>
</reference>
<organism evidence="1 2">
    <name type="scientific">Chitinophaga costaii</name>
    <dbReference type="NCBI Taxonomy" id="1335309"/>
    <lineage>
        <taxon>Bacteria</taxon>
        <taxon>Pseudomonadati</taxon>
        <taxon>Bacteroidota</taxon>
        <taxon>Chitinophagia</taxon>
        <taxon>Chitinophagales</taxon>
        <taxon>Chitinophagaceae</taxon>
        <taxon>Chitinophaga</taxon>
    </lineage>
</organism>
<dbReference type="OrthoDB" id="725917at2"/>
<gene>
    <name evidence="1" type="ORF">GA0116948_1033</name>
</gene>
<dbReference type="EMBL" id="FMAR01000003">
    <property type="protein sequence ID" value="SCC03586.1"/>
    <property type="molecule type" value="Genomic_DNA"/>
</dbReference>
<accession>A0A1C4B9R4</accession>
<dbReference type="Proteomes" id="UP000242818">
    <property type="component" value="Unassembled WGS sequence"/>
</dbReference>
<proteinExistence type="predicted"/>
<dbReference type="InterPro" id="IPR041662">
    <property type="entry name" value="SusD-like_2"/>
</dbReference>
<evidence type="ECO:0000313" key="1">
    <source>
        <dbReference type="EMBL" id="SCC03586.1"/>
    </source>
</evidence>